<dbReference type="EMBL" id="JUIV01000001">
    <property type="protein sequence ID" value="RYJ40788.1"/>
    <property type="molecule type" value="Genomic_DNA"/>
</dbReference>
<sequence>MAINKTARNLNIKIKNSYTSLAKTIHEESGKIEIVATKENLTLTSNKKINITGNKS</sequence>
<organism evidence="1 2">
    <name type="scientific">Flavobacterium anhuiense</name>
    <dbReference type="NCBI Taxonomy" id="459526"/>
    <lineage>
        <taxon>Bacteria</taxon>
        <taxon>Pseudomonadati</taxon>
        <taxon>Bacteroidota</taxon>
        <taxon>Flavobacteriia</taxon>
        <taxon>Flavobacteriales</taxon>
        <taxon>Flavobacteriaceae</taxon>
        <taxon>Flavobacterium</taxon>
    </lineage>
</organism>
<evidence type="ECO:0000313" key="2">
    <source>
        <dbReference type="Proteomes" id="UP000290433"/>
    </source>
</evidence>
<proteinExistence type="predicted"/>
<dbReference type="RefSeq" id="WP_165352383.1">
    <property type="nucleotide sequence ID" value="NZ_JUIV01000001.1"/>
</dbReference>
<reference evidence="1 2" key="1">
    <citation type="submission" date="2014-12" db="EMBL/GenBank/DDBJ databases">
        <title>Genome sequence of Flavobacterium anhuiense RCM74.</title>
        <authorList>
            <person name="Kim J.F."/>
            <person name="Song J.Y."/>
            <person name="Kwak M.-J."/>
            <person name="Lee S.-W."/>
        </authorList>
    </citation>
    <scope>NUCLEOTIDE SEQUENCE [LARGE SCALE GENOMIC DNA]</scope>
    <source>
        <strain evidence="1 2">RCM74</strain>
    </source>
</reference>
<dbReference type="Proteomes" id="UP000290433">
    <property type="component" value="Unassembled WGS sequence"/>
</dbReference>
<comment type="caution">
    <text evidence="1">The sequence shown here is derived from an EMBL/GenBank/DDBJ whole genome shotgun (WGS) entry which is preliminary data.</text>
</comment>
<name>A0A444W519_9FLAO</name>
<evidence type="ECO:0000313" key="1">
    <source>
        <dbReference type="EMBL" id="RYJ40788.1"/>
    </source>
</evidence>
<accession>A0A444W519</accession>
<dbReference type="AlphaFoldDB" id="A0A444W519"/>
<protein>
    <submittedName>
        <fullName evidence="1">Uncharacterized protein</fullName>
    </submittedName>
</protein>
<gene>
    <name evidence="1" type="ORF">NU08_0225</name>
</gene>